<dbReference type="STRING" id="29571.SAMN05878437_2474"/>
<keyword evidence="1" id="KW-0238">DNA-binding</keyword>
<gene>
    <name evidence="3" type="ORF">SAMN05878437_2474</name>
</gene>
<sequence length="53" mass="6522">MDMHTRPPKLMDRVKATMRVRRYSPRTGKTYCDWMRFFIRFHGVRQLASTKIF</sequence>
<dbReference type="Gene3D" id="1.10.150.130">
    <property type="match status" value="1"/>
</dbReference>
<evidence type="ECO:0000256" key="1">
    <source>
        <dbReference type="ARBA" id="ARBA00023125"/>
    </source>
</evidence>
<feature type="domain" description="Integrase SAM-like N-terminal" evidence="2">
    <location>
        <begin position="10"/>
        <end position="47"/>
    </location>
</feature>
<name>A0A1M7I0N5_9GAMM</name>
<organism evidence="3 4">
    <name type="scientific">Vreelandella subglaciescola</name>
    <dbReference type="NCBI Taxonomy" id="29571"/>
    <lineage>
        <taxon>Bacteria</taxon>
        <taxon>Pseudomonadati</taxon>
        <taxon>Pseudomonadota</taxon>
        <taxon>Gammaproteobacteria</taxon>
        <taxon>Oceanospirillales</taxon>
        <taxon>Halomonadaceae</taxon>
        <taxon>Vreelandella</taxon>
    </lineage>
</organism>
<accession>A0A1M7I0N5</accession>
<dbReference type="RefSeq" id="WP_079554040.1">
    <property type="nucleotide sequence ID" value="NZ_LT670847.1"/>
</dbReference>
<dbReference type="EMBL" id="LT670847">
    <property type="protein sequence ID" value="SHM34356.1"/>
    <property type="molecule type" value="Genomic_DNA"/>
</dbReference>
<dbReference type="InterPro" id="IPR010998">
    <property type="entry name" value="Integrase_recombinase_N"/>
</dbReference>
<evidence type="ECO:0000313" key="4">
    <source>
        <dbReference type="Proteomes" id="UP000190911"/>
    </source>
</evidence>
<evidence type="ECO:0000259" key="2">
    <source>
        <dbReference type="Pfam" id="PF13495"/>
    </source>
</evidence>
<dbReference type="GO" id="GO:0015074">
    <property type="term" value="P:DNA integration"/>
    <property type="evidence" value="ECO:0007669"/>
    <property type="project" value="InterPro"/>
</dbReference>
<dbReference type="Pfam" id="PF13495">
    <property type="entry name" value="Phage_int_SAM_4"/>
    <property type="match status" value="1"/>
</dbReference>
<dbReference type="InParanoid" id="A0A1M7I0N5"/>
<dbReference type="InterPro" id="IPR004107">
    <property type="entry name" value="Integrase_SAM-like_N"/>
</dbReference>
<dbReference type="GO" id="GO:0003677">
    <property type="term" value="F:DNA binding"/>
    <property type="evidence" value="ECO:0007669"/>
    <property type="project" value="UniProtKB-KW"/>
</dbReference>
<dbReference type="AlphaFoldDB" id="A0A1M7I0N5"/>
<protein>
    <submittedName>
        <fullName evidence="3">Phage integrase, N-terminal SAM-like domain</fullName>
    </submittedName>
</protein>
<dbReference type="Proteomes" id="UP000190911">
    <property type="component" value="Chromosome I"/>
</dbReference>
<reference evidence="3 4" key="1">
    <citation type="submission" date="2016-11" db="EMBL/GenBank/DDBJ databases">
        <authorList>
            <person name="Jaros S."/>
            <person name="Januszkiewicz K."/>
            <person name="Wedrychowicz H."/>
        </authorList>
    </citation>
    <scope>NUCLEOTIDE SEQUENCE [LARGE SCALE GENOMIC DNA]</scope>
    <source>
        <strain evidence="3 4">ACAM 12</strain>
    </source>
</reference>
<proteinExistence type="predicted"/>
<keyword evidence="4" id="KW-1185">Reference proteome</keyword>
<evidence type="ECO:0000313" key="3">
    <source>
        <dbReference type="EMBL" id="SHM34356.1"/>
    </source>
</evidence>